<keyword evidence="2" id="KW-0413">Isomerase</keyword>
<reference evidence="4" key="1">
    <citation type="submission" date="2018-05" db="EMBL/GenBank/DDBJ databases">
        <authorList>
            <person name="Lanie J.A."/>
            <person name="Ng W.-L."/>
            <person name="Kazmierczak K.M."/>
            <person name="Andrzejewski T.M."/>
            <person name="Davidsen T.M."/>
            <person name="Wayne K.J."/>
            <person name="Tettelin H."/>
            <person name="Glass J.I."/>
            <person name="Rusch D."/>
            <person name="Podicherti R."/>
            <person name="Tsui H.-C.T."/>
            <person name="Winkler M.E."/>
        </authorList>
    </citation>
    <scope>NUCLEOTIDE SEQUENCE</scope>
</reference>
<keyword evidence="1" id="KW-0697">Rotamase</keyword>
<dbReference type="InterPro" id="IPR005215">
    <property type="entry name" value="Trig_fac"/>
</dbReference>
<dbReference type="GO" id="GO:0015031">
    <property type="term" value="P:protein transport"/>
    <property type="evidence" value="ECO:0007669"/>
    <property type="project" value="InterPro"/>
</dbReference>
<evidence type="ECO:0000256" key="1">
    <source>
        <dbReference type="ARBA" id="ARBA00023110"/>
    </source>
</evidence>
<sequence>IGYEPLSFKAIVPLEPELILPDYGSIRINVERKKVGDREVEEVLDRYRSDSAPWVPVERSVKFGDLVTLDVEGRVELKTILKQERIDYIPSMENQSPLPGFSVQLEGLERGITKTFSVKVPDEYTDETIKGKDCHFTVTVNEIKEKLLPILDDEFAKGIGEGFETLDDLRADILDRLNKNMDLQTQEEFNEQALQEVVDKSVVVVPDLIIKREVDNMVDDQQRALKSRNIELDSYLNHLGKSENELREEMRPAARERVVRNLVLKNLSKEFNIEISDSEVESQIKDMFAGANKRSIRRVLKSDEVKKSVSISILNRKAMENLVNLIKSNKSGKSKSKIASKTNVLKK</sequence>
<dbReference type="Gene3D" id="3.10.50.40">
    <property type="match status" value="1"/>
</dbReference>
<proteinExistence type="predicted"/>
<evidence type="ECO:0000313" key="4">
    <source>
        <dbReference type="EMBL" id="SVB39927.1"/>
    </source>
</evidence>
<feature type="non-terminal residue" evidence="4">
    <location>
        <position position="1"/>
    </location>
</feature>
<dbReference type="NCBIfam" id="TIGR00115">
    <property type="entry name" value="tig"/>
    <property type="match status" value="1"/>
</dbReference>
<feature type="domain" description="Trigger factor C-terminal" evidence="3">
    <location>
        <begin position="165"/>
        <end position="323"/>
    </location>
</feature>
<gene>
    <name evidence="4" type="ORF">METZ01_LOCUS192781</name>
</gene>
<dbReference type="GO" id="GO:0003755">
    <property type="term" value="F:peptidyl-prolyl cis-trans isomerase activity"/>
    <property type="evidence" value="ECO:0007669"/>
    <property type="project" value="UniProtKB-KW"/>
</dbReference>
<name>A0A382DQQ9_9ZZZZ</name>
<evidence type="ECO:0000256" key="2">
    <source>
        <dbReference type="ARBA" id="ARBA00023235"/>
    </source>
</evidence>
<dbReference type="InterPro" id="IPR037041">
    <property type="entry name" value="Trigger_fac_C_sf"/>
</dbReference>
<dbReference type="InterPro" id="IPR046357">
    <property type="entry name" value="PPIase_dom_sf"/>
</dbReference>
<dbReference type="Gene3D" id="1.10.3120.10">
    <property type="entry name" value="Trigger factor, C-terminal domain"/>
    <property type="match status" value="1"/>
</dbReference>
<dbReference type="SUPFAM" id="SSF109998">
    <property type="entry name" value="Triger factor/SurA peptide-binding domain-like"/>
    <property type="match status" value="1"/>
</dbReference>
<organism evidence="4">
    <name type="scientific">marine metagenome</name>
    <dbReference type="NCBI Taxonomy" id="408172"/>
    <lineage>
        <taxon>unclassified sequences</taxon>
        <taxon>metagenomes</taxon>
        <taxon>ecological metagenomes</taxon>
    </lineage>
</organism>
<protein>
    <recommendedName>
        <fullName evidence="3">Trigger factor C-terminal domain-containing protein</fullName>
    </recommendedName>
</protein>
<accession>A0A382DQQ9</accession>
<dbReference type="InterPro" id="IPR027304">
    <property type="entry name" value="Trigger_fact/SurA_dom_sf"/>
</dbReference>
<evidence type="ECO:0000259" key="3">
    <source>
        <dbReference type="Pfam" id="PF05698"/>
    </source>
</evidence>
<dbReference type="GO" id="GO:0006457">
    <property type="term" value="P:protein folding"/>
    <property type="evidence" value="ECO:0007669"/>
    <property type="project" value="InterPro"/>
</dbReference>
<dbReference type="EMBL" id="UINC01040278">
    <property type="protein sequence ID" value="SVB39927.1"/>
    <property type="molecule type" value="Genomic_DNA"/>
</dbReference>
<dbReference type="Pfam" id="PF05698">
    <property type="entry name" value="Trigger_C"/>
    <property type="match status" value="1"/>
</dbReference>
<dbReference type="SUPFAM" id="SSF54534">
    <property type="entry name" value="FKBP-like"/>
    <property type="match status" value="1"/>
</dbReference>
<dbReference type="AlphaFoldDB" id="A0A382DQQ9"/>
<dbReference type="InterPro" id="IPR008880">
    <property type="entry name" value="Trigger_fac_C"/>
</dbReference>